<name>A0A085WUB4_9BACT</name>
<dbReference type="GO" id="GO:0051301">
    <property type="term" value="P:cell division"/>
    <property type="evidence" value="ECO:0007669"/>
    <property type="project" value="UniProtKB-KW"/>
</dbReference>
<reference evidence="4 5" key="1">
    <citation type="submission" date="2014-04" db="EMBL/GenBank/DDBJ databases">
        <title>Genome assembly of Hyalangium minutum DSM 14724.</title>
        <authorList>
            <person name="Sharma G."/>
            <person name="Subramanian S."/>
        </authorList>
    </citation>
    <scope>NUCLEOTIDE SEQUENCE [LARGE SCALE GENOMIC DNA]</scope>
    <source>
        <strain evidence="4 5">DSM 14724</strain>
    </source>
</reference>
<evidence type="ECO:0000259" key="2">
    <source>
        <dbReference type="Pfam" id="PF01370"/>
    </source>
</evidence>
<feature type="domain" description="DUF1731" evidence="3">
    <location>
        <begin position="253"/>
        <end position="299"/>
    </location>
</feature>
<dbReference type="NCBIfam" id="TIGR01777">
    <property type="entry name" value="yfcH"/>
    <property type="match status" value="1"/>
</dbReference>
<dbReference type="CDD" id="cd05242">
    <property type="entry name" value="SDR_a8"/>
    <property type="match status" value="1"/>
</dbReference>
<dbReference type="InterPro" id="IPR001509">
    <property type="entry name" value="Epimerase_deHydtase"/>
</dbReference>
<feature type="domain" description="NAD-dependent epimerase/dehydratase" evidence="2">
    <location>
        <begin position="4"/>
        <end position="221"/>
    </location>
</feature>
<dbReference type="InterPro" id="IPR010099">
    <property type="entry name" value="SDR39U1"/>
</dbReference>
<organism evidence="4 5">
    <name type="scientific">Hyalangium minutum</name>
    <dbReference type="NCBI Taxonomy" id="394096"/>
    <lineage>
        <taxon>Bacteria</taxon>
        <taxon>Pseudomonadati</taxon>
        <taxon>Myxococcota</taxon>
        <taxon>Myxococcia</taxon>
        <taxon>Myxococcales</taxon>
        <taxon>Cystobacterineae</taxon>
        <taxon>Archangiaceae</taxon>
        <taxon>Hyalangium</taxon>
    </lineage>
</organism>
<dbReference type="PANTHER" id="PTHR11092:SF0">
    <property type="entry name" value="EPIMERASE FAMILY PROTEIN SDR39U1"/>
    <property type="match status" value="1"/>
</dbReference>
<evidence type="ECO:0000256" key="1">
    <source>
        <dbReference type="ARBA" id="ARBA00009353"/>
    </source>
</evidence>
<keyword evidence="5" id="KW-1185">Reference proteome</keyword>
<keyword evidence="4" id="KW-0132">Cell division</keyword>
<comment type="similarity">
    <text evidence="1">Belongs to the NAD(P)-dependent epimerase/dehydratase family. SDR39U1 subfamily.</text>
</comment>
<dbReference type="AlphaFoldDB" id="A0A085WUB4"/>
<sequence>MKVALTGASGFLGPRLVQGLLEAGHTVHVLVRNVEQALERLPKGVTGAAFRAGEPLPPESLAGAQAVIHLAGEPINQRWNHDAKRRIRDSRVQGTRALVDAMQGAGTVQRFVSTSAVGYYGGTHGAEVLTEENSPGKDFLAGVCQEWEAEALRAREAGIRTAVARMGVILHPEGGALHTMLPPFRMGAGGRIGSGKQYVSWIHREDAVAALRFLLEHPELEGPFNVTSPEPLSNAEFAHTLGTVLGRPSVMHIPGFVVKAAMGEMAMVALEGQRVLPKRLTESGFTFHFPQLEPALRQLLA</sequence>
<evidence type="ECO:0000313" key="4">
    <source>
        <dbReference type="EMBL" id="KFE71277.1"/>
    </source>
</evidence>
<gene>
    <name evidence="4" type="ORF">DB31_3407</name>
</gene>
<dbReference type="Gene3D" id="3.40.50.720">
    <property type="entry name" value="NAD(P)-binding Rossmann-like Domain"/>
    <property type="match status" value="1"/>
</dbReference>
<dbReference type="InterPro" id="IPR013549">
    <property type="entry name" value="DUF1731"/>
</dbReference>
<dbReference type="InterPro" id="IPR036291">
    <property type="entry name" value="NAD(P)-bd_dom_sf"/>
</dbReference>
<evidence type="ECO:0000313" key="5">
    <source>
        <dbReference type="Proteomes" id="UP000028725"/>
    </source>
</evidence>
<comment type="caution">
    <text evidence="4">The sequence shown here is derived from an EMBL/GenBank/DDBJ whole genome shotgun (WGS) entry which is preliminary data.</text>
</comment>
<dbReference type="Proteomes" id="UP000028725">
    <property type="component" value="Unassembled WGS sequence"/>
</dbReference>
<dbReference type="RefSeq" id="WP_044183045.1">
    <property type="nucleotide sequence ID" value="NZ_JMCB01000002.1"/>
</dbReference>
<protein>
    <submittedName>
        <fullName evidence="4">Cell division inhibitor</fullName>
    </submittedName>
</protein>
<dbReference type="PANTHER" id="PTHR11092">
    <property type="entry name" value="SUGAR NUCLEOTIDE EPIMERASE RELATED"/>
    <property type="match status" value="1"/>
</dbReference>
<dbReference type="OrthoDB" id="5292533at2"/>
<accession>A0A085WUB4</accession>
<dbReference type="EMBL" id="JMCB01000002">
    <property type="protein sequence ID" value="KFE71277.1"/>
    <property type="molecule type" value="Genomic_DNA"/>
</dbReference>
<evidence type="ECO:0000259" key="3">
    <source>
        <dbReference type="Pfam" id="PF08338"/>
    </source>
</evidence>
<dbReference type="Pfam" id="PF08338">
    <property type="entry name" value="DUF1731"/>
    <property type="match status" value="1"/>
</dbReference>
<proteinExistence type="inferred from homology"/>
<keyword evidence="4" id="KW-0131">Cell cycle</keyword>
<dbReference type="SUPFAM" id="SSF51735">
    <property type="entry name" value="NAD(P)-binding Rossmann-fold domains"/>
    <property type="match status" value="1"/>
</dbReference>
<dbReference type="STRING" id="394096.DB31_3407"/>
<dbReference type="Pfam" id="PF01370">
    <property type="entry name" value="Epimerase"/>
    <property type="match status" value="1"/>
</dbReference>